<keyword evidence="4" id="KW-1185">Reference proteome</keyword>
<dbReference type="Pfam" id="PF01381">
    <property type="entry name" value="HTH_3"/>
    <property type="match status" value="1"/>
</dbReference>
<evidence type="ECO:0000259" key="2">
    <source>
        <dbReference type="PROSITE" id="PS50943"/>
    </source>
</evidence>
<reference evidence="3" key="1">
    <citation type="submission" date="2021-04" db="EMBL/GenBank/DDBJ databases">
        <title>Biosynthetic gene clusters of Dactylosporangioum roseum.</title>
        <authorList>
            <person name="Hartkoorn R.C."/>
            <person name="Beaudoing E."/>
            <person name="Hot D."/>
            <person name="Moureu S."/>
        </authorList>
    </citation>
    <scope>NUCLEOTIDE SEQUENCE</scope>
    <source>
        <strain evidence="3">NRRL B-16295</strain>
    </source>
</reference>
<dbReference type="InterPro" id="IPR010982">
    <property type="entry name" value="Lambda_DNA-bd_dom_sf"/>
</dbReference>
<protein>
    <submittedName>
        <fullName evidence="3">Helix-turn-helix transcriptional regulator</fullName>
    </submittedName>
</protein>
<dbReference type="RefSeq" id="WP_260723201.1">
    <property type="nucleotide sequence ID" value="NZ_BAAABS010000017.1"/>
</dbReference>
<evidence type="ECO:0000313" key="3">
    <source>
        <dbReference type="EMBL" id="UWZ33921.1"/>
    </source>
</evidence>
<dbReference type="EMBL" id="CP073721">
    <property type="protein sequence ID" value="UWZ33921.1"/>
    <property type="molecule type" value="Genomic_DNA"/>
</dbReference>
<dbReference type="PANTHER" id="PTHR46558">
    <property type="entry name" value="TRACRIPTIONAL REGULATORY PROTEIN-RELATED-RELATED"/>
    <property type="match status" value="1"/>
</dbReference>
<dbReference type="CDD" id="cd00093">
    <property type="entry name" value="HTH_XRE"/>
    <property type="match status" value="1"/>
</dbReference>
<accession>A0ABY5YVY8</accession>
<proteinExistence type="predicted"/>
<organism evidence="3 4">
    <name type="scientific">Dactylosporangium roseum</name>
    <dbReference type="NCBI Taxonomy" id="47989"/>
    <lineage>
        <taxon>Bacteria</taxon>
        <taxon>Bacillati</taxon>
        <taxon>Actinomycetota</taxon>
        <taxon>Actinomycetes</taxon>
        <taxon>Micromonosporales</taxon>
        <taxon>Micromonosporaceae</taxon>
        <taxon>Dactylosporangium</taxon>
    </lineage>
</organism>
<gene>
    <name evidence="3" type="ORF">Drose_21895</name>
</gene>
<keyword evidence="1" id="KW-0238">DNA-binding</keyword>
<sequence length="77" mass="8684">MVKPTRVTNRIRALRFEHGEMTQAALAERIGVTRQTVIAIEQGRYSPSLEMAFRIAHVFGVRLDEVFQYPDPGEGPA</sequence>
<name>A0ABY5YVY8_9ACTN</name>
<dbReference type="PROSITE" id="PS50943">
    <property type="entry name" value="HTH_CROC1"/>
    <property type="match status" value="1"/>
</dbReference>
<feature type="domain" description="HTH cro/C1-type" evidence="2">
    <location>
        <begin position="11"/>
        <end position="66"/>
    </location>
</feature>
<dbReference type="SUPFAM" id="SSF47413">
    <property type="entry name" value="lambda repressor-like DNA-binding domains"/>
    <property type="match status" value="1"/>
</dbReference>
<dbReference type="Gene3D" id="1.10.260.40">
    <property type="entry name" value="lambda repressor-like DNA-binding domains"/>
    <property type="match status" value="1"/>
</dbReference>
<dbReference type="SMART" id="SM00530">
    <property type="entry name" value="HTH_XRE"/>
    <property type="match status" value="1"/>
</dbReference>
<dbReference type="InterPro" id="IPR001387">
    <property type="entry name" value="Cro/C1-type_HTH"/>
</dbReference>
<dbReference type="PANTHER" id="PTHR46558:SF4">
    <property type="entry name" value="DNA-BIDING PHAGE PROTEIN"/>
    <property type="match status" value="1"/>
</dbReference>
<dbReference type="Proteomes" id="UP001058271">
    <property type="component" value="Chromosome"/>
</dbReference>
<evidence type="ECO:0000313" key="4">
    <source>
        <dbReference type="Proteomes" id="UP001058271"/>
    </source>
</evidence>
<evidence type="ECO:0000256" key="1">
    <source>
        <dbReference type="ARBA" id="ARBA00023125"/>
    </source>
</evidence>